<organism evidence="1 2">
    <name type="scientific">Leptospira interrogans serovar Canicola</name>
    <dbReference type="NCBI Taxonomy" id="211880"/>
    <lineage>
        <taxon>Bacteria</taxon>
        <taxon>Pseudomonadati</taxon>
        <taxon>Spirochaetota</taxon>
        <taxon>Spirochaetia</taxon>
        <taxon>Leptospirales</taxon>
        <taxon>Leptospiraceae</taxon>
        <taxon>Leptospira</taxon>
    </lineage>
</organism>
<geneLocation type="plasmid" evidence="1 2">
    <name>p1</name>
</geneLocation>
<dbReference type="InterPro" id="IPR027417">
    <property type="entry name" value="P-loop_NTPase"/>
</dbReference>
<protein>
    <submittedName>
        <fullName evidence="1">Uncharacterized protein</fullName>
    </submittedName>
</protein>
<proteinExistence type="predicted"/>
<dbReference type="Proteomes" id="UP000663124">
    <property type="component" value="Plasmid p1"/>
</dbReference>
<accession>A0AAP9WFU6</accession>
<name>A0AAP9WFU6_LEPIR</name>
<dbReference type="EMBL" id="CP043886">
    <property type="protein sequence ID" value="QOI44983.1"/>
    <property type="molecule type" value="Genomic_DNA"/>
</dbReference>
<reference evidence="1" key="1">
    <citation type="submission" date="2019-09" db="EMBL/GenBank/DDBJ databases">
        <title>Comparative Genomics of Leptospira interrogans Reveals Genome Plasticity - A Common Adaptive Strategy for Survival in Various Hosts.</title>
        <authorList>
            <person name="Ramli S.R."/>
            <person name="Bunk B."/>
            <person name="Goris M."/>
            <person name="Bhuju S."/>
            <person name="Jarek M."/>
            <person name="Sproer C."/>
            <person name="Mustakim S."/>
            <person name="Strommenger B."/>
            <person name="Pessler F."/>
        </authorList>
    </citation>
    <scope>NUCLEOTIDE SEQUENCE</scope>
    <source>
        <strain evidence="1">782</strain>
        <plasmid evidence="1">p1</plasmid>
    </source>
</reference>
<dbReference type="SUPFAM" id="SSF52540">
    <property type="entry name" value="P-loop containing nucleoside triphosphate hydrolases"/>
    <property type="match status" value="1"/>
</dbReference>
<evidence type="ECO:0000313" key="1">
    <source>
        <dbReference type="EMBL" id="QOI44983.1"/>
    </source>
</evidence>
<keyword evidence="1" id="KW-0614">Plasmid</keyword>
<dbReference type="RefSeq" id="WP_017857410.1">
    <property type="nucleotide sequence ID" value="NZ_CP043886.1"/>
</dbReference>
<dbReference type="AlphaFoldDB" id="A0AAP9WFU6"/>
<evidence type="ECO:0000313" key="2">
    <source>
        <dbReference type="Proteomes" id="UP000663124"/>
    </source>
</evidence>
<gene>
    <name evidence="1" type="ORF">Lepto782_22585</name>
</gene>
<sequence>MLEITGNDISILRDDELRDLIGLLCEAEVRSLGYSEAIVTWGGHQDAPDGGVDVRVAFENNFNFESYIPRGKTIFQVKKTDMTESKIRKEMLHNDFLKPTIRELEAISGSYIIVSISASLSDSLLSKRRIKMEEIVEQSIPKHNLKLDYYDQGRVAAWVRSHPSLILWVRQKINKPLRGWFPFANWTNSQNGKEDEYLIDNQIRIKSDAISNLEGFFVVDGINELRSKLQIPGSIIRLIGLSGVGKTRLVQALFDQRIGIGPLNQFIAYYADTGNDPDPSPLDLLHQLISLDKKFIIVIDNCSSLLHRKLSSMITSRQNQGCLITVEYDIRDDQPDETDVYKLEPASSDLIEQLLKSRFEYIHEINVRKIVEFSGGNARIAIALANTIVKGKKITILRDEDLFERLFYQRHSQSHSLLRSAEICSLIYSFDIRTREGNELEINLLSKLASKSLEDLFSDISELRRRDLIQQRGFWRAVLPHAIANRLAIRALENIPMDNILNIFENGGSVRLLLSFSRRLGFLHESPYSNNIANKWFSFGGMLHNLSELGSIKRSILRNVAPIVPGIVLDTIEKTASTTPDAFFSISNEDRKEITRLLRLIAYEQIYFERCIKLLIKFALMEKADYTSDSTRKLLGSLFYLKYSGTHALADQRLKIIDSLLQSTIPAECDLGFLLMDSALDANAYGSIMNFEFGALQRDYGYYPASVEEIRDWYSFFLKYLMKLYSGNLQYSNQIRSLIAKKFRDLWNRGYANEELEALIGIFSLNYWREGWVSVRNVIIFDSAEMENNLLSRLLVIENLLKPKIFLDRLRTYLFSGNMWNLINEEGEDAISGSLSFEKEFLNLTRELTFDKSILEIILGEVSEHGPSLSVKLGQGLAVNANDPLEIWQLLLRKYREPNESEMRVINGFLFELYKLDLGLVNQIYDDLLQDEKYSLIFPCFQLATPLDYRALKRLEYCIDNQLPKIEAFKGLMFKYEDAKRSNINISDILEKLLTLQGADRVVPDLFIYLAQTNPELTLNSEFIILGRKLIQLIYIHYENRMEYEDQESQFHYLLKEISKVSLSGKDAELFIEDLCDRFISSKLDISQFDLFIQIAAKHYPNVFIEKFLNAEKELIEEMQHYYSYDFKFSKNPLSLIDDELILRWCKQDINLRTKIVASIISPFEKDQNGLGLSWTKLSLSLINLSNDPINILKIYEDKIGPMAWVGRLSTILEERLKLFESLKECDNDIVSSWAKAQETIYQGKIADRKKFESEERFEDLRFE</sequence>